<name>A0A375HS03_9BURK</name>
<evidence type="ECO:0000313" key="2">
    <source>
        <dbReference type="Proteomes" id="UP000255168"/>
    </source>
</evidence>
<geneLocation type="plasmid" evidence="2">
    <name>ii</name>
</geneLocation>
<keyword evidence="1" id="KW-0614">Plasmid</keyword>
<dbReference type="AlphaFoldDB" id="A0A375HS03"/>
<organism evidence="1 2">
    <name type="scientific">Cupriavidus neocaledonicus</name>
    <dbReference type="NCBI Taxonomy" id="1040979"/>
    <lineage>
        <taxon>Bacteria</taxon>
        <taxon>Pseudomonadati</taxon>
        <taxon>Pseudomonadota</taxon>
        <taxon>Betaproteobacteria</taxon>
        <taxon>Burkholderiales</taxon>
        <taxon>Burkholderiaceae</taxon>
        <taxon>Cupriavidus</taxon>
    </lineage>
</organism>
<accession>A0A375HS03</accession>
<gene>
    <name evidence="1" type="ORF">CBM2607_MP21340</name>
</gene>
<protein>
    <submittedName>
        <fullName evidence="1">Uncharacterized protein</fullName>
    </submittedName>
</protein>
<evidence type="ECO:0000313" key="1">
    <source>
        <dbReference type="EMBL" id="SPD60682.1"/>
    </source>
</evidence>
<sequence length="24" mass="2869">MHFPGHVPAYFQFYQMFIFSIGGF</sequence>
<proteinExistence type="predicted"/>
<reference evidence="1 2" key="1">
    <citation type="submission" date="2018-01" db="EMBL/GenBank/DDBJ databases">
        <authorList>
            <person name="Clerissi C."/>
        </authorList>
    </citation>
    <scope>NUCLEOTIDE SEQUENCE [LARGE SCALE GENOMIC DNA]</scope>
    <source>
        <strain evidence="1">Cupriavidus taiwanensis STM 6160</strain>
        <plasmid evidence="2">ii</plasmid>
    </source>
</reference>
<dbReference type="Proteomes" id="UP000255168">
    <property type="component" value="Plasmid II"/>
</dbReference>
<dbReference type="EMBL" id="LT984807">
    <property type="protein sequence ID" value="SPD60682.1"/>
    <property type="molecule type" value="Genomic_DNA"/>
</dbReference>